<sequence length="85" mass="9850">MHNRWEDQSPVGHAHPAAEFGALLGEEVNCPCRAEHFDNAHHKTDLHHRFPTAEMVRKDANRCVGEEHRNEAGDDHDWRIKRQHG</sequence>
<dbReference type="AlphaFoldDB" id="A0A655YEP9"/>
<protein>
    <submittedName>
        <fullName evidence="1">Uncharacterized protein</fullName>
    </submittedName>
</protein>
<name>A0A655YEP9_VIBCL</name>
<dbReference type="EMBL" id="CWQY01000019">
    <property type="protein sequence ID" value="CSC95257.1"/>
    <property type="molecule type" value="Genomic_DNA"/>
</dbReference>
<evidence type="ECO:0000313" key="2">
    <source>
        <dbReference type="Proteomes" id="UP000041770"/>
    </source>
</evidence>
<reference evidence="1 2" key="1">
    <citation type="submission" date="2015-07" db="EMBL/GenBank/DDBJ databases">
        <authorList>
            <consortium name="Pathogen Informatics"/>
        </authorList>
    </citation>
    <scope>NUCLEOTIDE SEQUENCE [LARGE SCALE GENOMIC DNA]</scope>
    <source>
        <strain evidence="1 2">A316</strain>
    </source>
</reference>
<organism evidence="1 2">
    <name type="scientific">Vibrio cholerae</name>
    <dbReference type="NCBI Taxonomy" id="666"/>
    <lineage>
        <taxon>Bacteria</taxon>
        <taxon>Pseudomonadati</taxon>
        <taxon>Pseudomonadota</taxon>
        <taxon>Gammaproteobacteria</taxon>
        <taxon>Vibrionales</taxon>
        <taxon>Vibrionaceae</taxon>
        <taxon>Vibrio</taxon>
    </lineage>
</organism>
<proteinExistence type="predicted"/>
<accession>A0A655YEP9</accession>
<dbReference type="Proteomes" id="UP000041770">
    <property type="component" value="Unassembled WGS sequence"/>
</dbReference>
<evidence type="ECO:0000313" key="1">
    <source>
        <dbReference type="EMBL" id="CSC95257.1"/>
    </source>
</evidence>
<gene>
    <name evidence="1" type="ORF">ERS013200_02713</name>
</gene>